<proteinExistence type="predicted"/>
<dbReference type="SMART" id="SM00028">
    <property type="entry name" value="TPR"/>
    <property type="match status" value="4"/>
</dbReference>
<evidence type="ECO:0000313" key="5">
    <source>
        <dbReference type="Proteomes" id="UP000279562"/>
    </source>
</evidence>
<dbReference type="Gene3D" id="1.25.40.10">
    <property type="entry name" value="Tetratricopeptide repeat domain"/>
    <property type="match status" value="2"/>
</dbReference>
<keyword evidence="1" id="KW-0175">Coiled coil</keyword>
<name>A0A3P2A787_9BACE</name>
<dbReference type="SUPFAM" id="SSF48452">
    <property type="entry name" value="TPR-like"/>
    <property type="match status" value="1"/>
</dbReference>
<keyword evidence="2" id="KW-0472">Membrane</keyword>
<keyword evidence="3" id="KW-0732">Signal</keyword>
<reference evidence="4 5" key="1">
    <citation type="submission" date="2018-11" db="EMBL/GenBank/DDBJ databases">
        <title>Genomes From Bacteria Associated with the Canine Oral Cavity: a Test Case for Automated Genome-Based Taxonomic Assignment.</title>
        <authorList>
            <person name="Coil D.A."/>
            <person name="Jospin G."/>
            <person name="Darling A.E."/>
            <person name="Wallis C."/>
            <person name="Davis I.J."/>
            <person name="Harris S."/>
            <person name="Eisen J.A."/>
            <person name="Holcombe L.J."/>
            <person name="O'Flynn C."/>
        </authorList>
    </citation>
    <scope>NUCLEOTIDE SEQUENCE [LARGE SCALE GENOMIC DNA]</scope>
    <source>
        <strain evidence="4 5">OH1047_COT-310</strain>
    </source>
</reference>
<evidence type="ECO:0000256" key="2">
    <source>
        <dbReference type="SAM" id="Phobius"/>
    </source>
</evidence>
<feature type="chain" id="PRO_5018122656" evidence="3">
    <location>
        <begin position="22"/>
        <end position="562"/>
    </location>
</feature>
<dbReference type="Proteomes" id="UP000279562">
    <property type="component" value="Unassembled WGS sequence"/>
</dbReference>
<dbReference type="AlphaFoldDB" id="A0A3P2A787"/>
<feature type="signal peptide" evidence="3">
    <location>
        <begin position="1"/>
        <end position="21"/>
    </location>
</feature>
<feature type="transmembrane region" description="Helical" evidence="2">
    <location>
        <begin position="360"/>
        <end position="381"/>
    </location>
</feature>
<dbReference type="InterPro" id="IPR019734">
    <property type="entry name" value="TPR_rpt"/>
</dbReference>
<evidence type="ECO:0000256" key="3">
    <source>
        <dbReference type="SAM" id="SignalP"/>
    </source>
</evidence>
<organism evidence="4 5">
    <name type="scientific">Prevotella heparinolytica</name>
    <dbReference type="NCBI Taxonomy" id="28113"/>
    <lineage>
        <taxon>Bacteria</taxon>
        <taxon>Pseudomonadati</taxon>
        <taxon>Bacteroidota</taxon>
        <taxon>Bacteroidia</taxon>
        <taxon>Bacteroidales</taxon>
        <taxon>Bacteroidaceae</taxon>
        <taxon>Bacteroides</taxon>
    </lineage>
</organism>
<gene>
    <name evidence="4" type="ORF">EII33_08860</name>
</gene>
<accession>A0A3P2A787</accession>
<feature type="coiled-coil region" evidence="1">
    <location>
        <begin position="390"/>
        <end position="452"/>
    </location>
</feature>
<keyword evidence="2" id="KW-1133">Transmembrane helix</keyword>
<sequence>MMINRIYSVLLLCLFVCCACSSDRQQVEKLFAQADSLLNIQPDSALRLLQVLPASQELSRSESARYALLLAQATDKCEKPLFPCDSLLDIALDYYDNDEKECALALLYKGRLEVEMDQSERAVDFFLKGLKVIAKFPEEAETHRHLLSSLGNEYYNANLYERAGRAYRELYKYCTAYKDKAIALNSLASYYSAIEKDDSSLVLNHKALKYARMAKDSTIIAMSAHNLSVDYYWRDLPDTALHYAQIALQWYFGGKMQSHYYAHIGRVFWDKERTDSAIYYINKSLEESTNIRRRAAALLDLSNIKEGQGDYKTAIAYLQEHVSLIDSLYASDRSTEIQKLIHKYDIQTKIHAEKERSGNLLRNMITGFVLVCLLIILFFRARINKRKRMQRVYEERLAQTRKELSILQNSIEESQHIITLLQREQSGLMQEKEQNQKEIEEREARITKLQGEKINLRNWLFKQSAIYKKIMKLSEQKVSDKKELSVLSGDELEKLTETIFDIYADYIAEQKSRYGKLTKEDLLYLCLDKMGFSSQAISLCFGNIDTHALAQRKYRIKEKMQN</sequence>
<evidence type="ECO:0000313" key="4">
    <source>
        <dbReference type="EMBL" id="RRD90120.1"/>
    </source>
</evidence>
<dbReference type="RefSeq" id="WP_125239412.1">
    <property type="nucleotide sequence ID" value="NZ_RQYF01000040.1"/>
</dbReference>
<comment type="caution">
    <text evidence="4">The sequence shown here is derived from an EMBL/GenBank/DDBJ whole genome shotgun (WGS) entry which is preliminary data.</text>
</comment>
<dbReference type="EMBL" id="RQYF01000040">
    <property type="protein sequence ID" value="RRD90120.1"/>
    <property type="molecule type" value="Genomic_DNA"/>
</dbReference>
<protein>
    <submittedName>
        <fullName evidence="4">Uncharacterized protein</fullName>
    </submittedName>
</protein>
<keyword evidence="2" id="KW-0812">Transmembrane</keyword>
<dbReference type="InterPro" id="IPR011990">
    <property type="entry name" value="TPR-like_helical_dom_sf"/>
</dbReference>
<evidence type="ECO:0000256" key="1">
    <source>
        <dbReference type="SAM" id="Coils"/>
    </source>
</evidence>
<keyword evidence="5" id="KW-1185">Reference proteome</keyword>